<sequence>MIGHEEIGRGAASGDMTGAEDIHEHVRGLHRFATGLLGNPVDAEDLVQECLRRVLNQMQRGAAIKNMHAYLFQTLRNVHIDECRRAAGRGTVMPIDETVAEPLTAPPNQEDGIRCGDIRACLDRLPEHQREVVLLVCLEEISYEGVAEIIGQPIGTVRSRLHRGRAALQAMLDAANESGPADKSGSGVAAPSARLHRLGRAENG</sequence>
<dbReference type="EMBL" id="JAGMWN010000009">
    <property type="protein sequence ID" value="MBP5858574.1"/>
    <property type="molecule type" value="Genomic_DNA"/>
</dbReference>
<proteinExistence type="inferred from homology"/>
<name>A0A8J7V580_9PROT</name>
<dbReference type="RefSeq" id="WP_210683166.1">
    <property type="nucleotide sequence ID" value="NZ_JAGMWN010000009.1"/>
</dbReference>
<dbReference type="PANTHER" id="PTHR43133">
    <property type="entry name" value="RNA POLYMERASE ECF-TYPE SIGMA FACTO"/>
    <property type="match status" value="1"/>
</dbReference>
<evidence type="ECO:0000259" key="6">
    <source>
        <dbReference type="Pfam" id="PF04542"/>
    </source>
</evidence>
<protein>
    <submittedName>
        <fullName evidence="8">RNA polymerase sigma factor</fullName>
    </submittedName>
</protein>
<keyword evidence="4" id="KW-0804">Transcription</keyword>
<keyword evidence="2" id="KW-0805">Transcription regulation</keyword>
<feature type="domain" description="RNA polymerase sigma-70 region 2" evidence="6">
    <location>
        <begin position="23"/>
        <end position="87"/>
    </location>
</feature>
<feature type="region of interest" description="Disordered" evidence="5">
    <location>
        <begin position="177"/>
        <end position="204"/>
    </location>
</feature>
<evidence type="ECO:0000259" key="7">
    <source>
        <dbReference type="Pfam" id="PF08281"/>
    </source>
</evidence>
<dbReference type="InterPro" id="IPR013324">
    <property type="entry name" value="RNA_pol_sigma_r3/r4-like"/>
</dbReference>
<dbReference type="SUPFAM" id="SSF88659">
    <property type="entry name" value="Sigma3 and sigma4 domains of RNA polymerase sigma factors"/>
    <property type="match status" value="1"/>
</dbReference>
<dbReference type="InterPro" id="IPR039425">
    <property type="entry name" value="RNA_pol_sigma-70-like"/>
</dbReference>
<dbReference type="Pfam" id="PF04542">
    <property type="entry name" value="Sigma70_r2"/>
    <property type="match status" value="1"/>
</dbReference>
<dbReference type="GO" id="GO:0003677">
    <property type="term" value="F:DNA binding"/>
    <property type="evidence" value="ECO:0007669"/>
    <property type="project" value="InterPro"/>
</dbReference>
<dbReference type="Gene3D" id="1.10.10.10">
    <property type="entry name" value="Winged helix-like DNA-binding domain superfamily/Winged helix DNA-binding domain"/>
    <property type="match status" value="1"/>
</dbReference>
<dbReference type="InterPro" id="IPR007627">
    <property type="entry name" value="RNA_pol_sigma70_r2"/>
</dbReference>
<evidence type="ECO:0000256" key="5">
    <source>
        <dbReference type="SAM" id="MobiDB-lite"/>
    </source>
</evidence>
<gene>
    <name evidence="8" type="ORF">KAJ83_16255</name>
</gene>
<evidence type="ECO:0000256" key="4">
    <source>
        <dbReference type="ARBA" id="ARBA00023163"/>
    </source>
</evidence>
<organism evidence="8 9">
    <name type="scientific">Marivibrio halodurans</name>
    <dbReference type="NCBI Taxonomy" id="2039722"/>
    <lineage>
        <taxon>Bacteria</taxon>
        <taxon>Pseudomonadati</taxon>
        <taxon>Pseudomonadota</taxon>
        <taxon>Alphaproteobacteria</taxon>
        <taxon>Rhodospirillales</taxon>
        <taxon>Rhodospirillaceae</taxon>
        <taxon>Marivibrio</taxon>
    </lineage>
</organism>
<dbReference type="CDD" id="cd06171">
    <property type="entry name" value="Sigma70_r4"/>
    <property type="match status" value="1"/>
</dbReference>
<dbReference type="InterPro" id="IPR014284">
    <property type="entry name" value="RNA_pol_sigma-70_dom"/>
</dbReference>
<keyword evidence="3" id="KW-0731">Sigma factor</keyword>
<evidence type="ECO:0000256" key="2">
    <source>
        <dbReference type="ARBA" id="ARBA00023015"/>
    </source>
</evidence>
<dbReference type="GO" id="GO:0006352">
    <property type="term" value="P:DNA-templated transcription initiation"/>
    <property type="evidence" value="ECO:0007669"/>
    <property type="project" value="InterPro"/>
</dbReference>
<feature type="domain" description="RNA polymerase sigma factor 70 region 4 type 2" evidence="7">
    <location>
        <begin position="117"/>
        <end position="168"/>
    </location>
</feature>
<dbReference type="AlphaFoldDB" id="A0A8J7V580"/>
<evidence type="ECO:0000313" key="8">
    <source>
        <dbReference type="EMBL" id="MBP5858574.1"/>
    </source>
</evidence>
<dbReference type="InterPro" id="IPR013249">
    <property type="entry name" value="RNA_pol_sigma70_r4_t2"/>
</dbReference>
<comment type="caution">
    <text evidence="8">The sequence shown here is derived from an EMBL/GenBank/DDBJ whole genome shotgun (WGS) entry which is preliminary data.</text>
</comment>
<evidence type="ECO:0000313" key="9">
    <source>
        <dbReference type="Proteomes" id="UP000672602"/>
    </source>
</evidence>
<reference evidence="8" key="1">
    <citation type="submission" date="2021-04" db="EMBL/GenBank/DDBJ databases">
        <authorList>
            <person name="Zhang D.-C."/>
        </authorList>
    </citation>
    <scope>NUCLEOTIDE SEQUENCE</scope>
    <source>
        <strain evidence="8">CGMCC 1.15697</strain>
    </source>
</reference>
<dbReference type="Proteomes" id="UP000672602">
    <property type="component" value="Unassembled WGS sequence"/>
</dbReference>
<keyword evidence="9" id="KW-1185">Reference proteome</keyword>
<dbReference type="InterPro" id="IPR036388">
    <property type="entry name" value="WH-like_DNA-bd_sf"/>
</dbReference>
<dbReference type="SUPFAM" id="SSF88946">
    <property type="entry name" value="Sigma2 domain of RNA polymerase sigma factors"/>
    <property type="match status" value="1"/>
</dbReference>
<dbReference type="GO" id="GO:0016987">
    <property type="term" value="F:sigma factor activity"/>
    <property type="evidence" value="ECO:0007669"/>
    <property type="project" value="UniProtKB-KW"/>
</dbReference>
<dbReference type="NCBIfam" id="TIGR02937">
    <property type="entry name" value="sigma70-ECF"/>
    <property type="match status" value="1"/>
</dbReference>
<accession>A0A8J7V580</accession>
<evidence type="ECO:0000256" key="3">
    <source>
        <dbReference type="ARBA" id="ARBA00023082"/>
    </source>
</evidence>
<dbReference type="InterPro" id="IPR013325">
    <property type="entry name" value="RNA_pol_sigma_r2"/>
</dbReference>
<comment type="similarity">
    <text evidence="1">Belongs to the sigma-70 factor family. ECF subfamily.</text>
</comment>
<evidence type="ECO:0000256" key="1">
    <source>
        <dbReference type="ARBA" id="ARBA00010641"/>
    </source>
</evidence>
<dbReference type="PANTHER" id="PTHR43133:SF25">
    <property type="entry name" value="RNA POLYMERASE SIGMA FACTOR RFAY-RELATED"/>
    <property type="match status" value="1"/>
</dbReference>
<dbReference type="Pfam" id="PF08281">
    <property type="entry name" value="Sigma70_r4_2"/>
    <property type="match status" value="1"/>
</dbReference>
<dbReference type="Gene3D" id="1.10.1740.10">
    <property type="match status" value="1"/>
</dbReference>